<dbReference type="Gene3D" id="3.20.20.70">
    <property type="entry name" value="Aldolase class I"/>
    <property type="match status" value="1"/>
</dbReference>
<feature type="binding site" evidence="5">
    <location>
        <position position="80"/>
    </location>
    <ligand>
        <name>[4Fe-4S] cluster</name>
        <dbReference type="ChEBI" id="CHEBI:49883"/>
        <note>4Fe-4S-S-AdoMet</note>
    </ligand>
</feature>
<dbReference type="InterPro" id="IPR058240">
    <property type="entry name" value="rSAM_sf"/>
</dbReference>
<keyword evidence="3 5" id="KW-0408">Iron</keyword>
<evidence type="ECO:0000256" key="3">
    <source>
        <dbReference type="ARBA" id="ARBA00023004"/>
    </source>
</evidence>
<keyword evidence="1 5" id="KW-0949">S-adenosyl-L-methionine</keyword>
<dbReference type="InterPro" id="IPR016431">
    <property type="entry name" value="Pyrv-formate_lyase-activ_prd"/>
</dbReference>
<evidence type="ECO:0000256" key="5">
    <source>
        <dbReference type="PIRSR" id="PIRSR004869-50"/>
    </source>
</evidence>
<dbReference type="InterPro" id="IPR040085">
    <property type="entry name" value="MJ0674-like"/>
</dbReference>
<dbReference type="SFLD" id="SFLDG01099">
    <property type="entry name" value="Uncharacterised_Radical_SAM_Su"/>
    <property type="match status" value="1"/>
</dbReference>
<reference evidence="7" key="1">
    <citation type="journal article" date="2020" name="mSystems">
        <title>Genome- and Community-Level Interaction Insights into Carbon Utilization and Element Cycling Functions of Hydrothermarchaeota in Hydrothermal Sediment.</title>
        <authorList>
            <person name="Zhou Z."/>
            <person name="Liu Y."/>
            <person name="Xu W."/>
            <person name="Pan J."/>
            <person name="Luo Z.H."/>
            <person name="Li M."/>
        </authorList>
    </citation>
    <scope>NUCLEOTIDE SEQUENCE [LARGE SCALE GENOMIC DNA]</scope>
    <source>
        <strain evidence="7">HyVt-483</strain>
    </source>
</reference>
<dbReference type="InterPro" id="IPR007197">
    <property type="entry name" value="rSAM"/>
</dbReference>
<sequence>MEDKLRAVRRAREILAEHLSACRLCPWECGVDRRAGKRGRCGLPAGPVVSGYEPHFGEEACLVGETGSGAVFFTGCNLFCVFCQTWEISRERRGVEISEEDLARIFLELEARGCVNLNLITPTPQIPVILGALERALERGFHLPVVYNTGGYERVEVLRELSGVVDIYLPDFKVWDPEVAERILGARDYPEVAREAIKEMYRQVGNLVLDERGVARKGLLVRHLVLPGDLANTRAILRFLVREVSAEIYINLMGHYHPVGEASRHPPLDRPLTRREWEKAIQEAKKMGIFKLDTTHWGLLPLILLDNSAEG</sequence>
<dbReference type="InterPro" id="IPR013785">
    <property type="entry name" value="Aldolase_TIM"/>
</dbReference>
<dbReference type="PANTHER" id="PTHR43075:SF1">
    <property type="entry name" value="FORMATE LYASE ACTIVATING ENZYME, PUTATIVE (AFU_ORTHOLOGUE AFUA_2G15630)-RELATED"/>
    <property type="match status" value="1"/>
</dbReference>
<dbReference type="EMBL" id="DRMH01000041">
    <property type="protein sequence ID" value="HFC97536.1"/>
    <property type="molecule type" value="Genomic_DNA"/>
</dbReference>
<dbReference type="SUPFAM" id="SSF102114">
    <property type="entry name" value="Radical SAM enzymes"/>
    <property type="match status" value="1"/>
</dbReference>
<dbReference type="Proteomes" id="UP000886043">
    <property type="component" value="Unassembled WGS sequence"/>
</dbReference>
<gene>
    <name evidence="7" type="ORF">ENJ40_03620</name>
</gene>
<protein>
    <submittedName>
        <fullName evidence="7">Radical SAM protein</fullName>
    </submittedName>
</protein>
<evidence type="ECO:0000259" key="6">
    <source>
        <dbReference type="PROSITE" id="PS51918"/>
    </source>
</evidence>
<organism evidence="7">
    <name type="scientific">Thermosulfurimonas dismutans</name>
    <dbReference type="NCBI Taxonomy" id="999894"/>
    <lineage>
        <taxon>Bacteria</taxon>
        <taxon>Pseudomonadati</taxon>
        <taxon>Thermodesulfobacteriota</taxon>
        <taxon>Thermodesulfobacteria</taxon>
        <taxon>Thermodesulfobacteriales</taxon>
        <taxon>Thermodesulfobacteriaceae</taxon>
        <taxon>Thermosulfurimonas</taxon>
    </lineage>
</organism>
<dbReference type="GO" id="GO:0051536">
    <property type="term" value="F:iron-sulfur cluster binding"/>
    <property type="evidence" value="ECO:0007669"/>
    <property type="project" value="UniProtKB-KW"/>
</dbReference>
<dbReference type="PANTHER" id="PTHR43075">
    <property type="entry name" value="FORMATE LYASE ACTIVATING ENZYME, PUTATIVE (AFU_ORTHOLOGUE AFUA_2G15630)-RELATED"/>
    <property type="match status" value="1"/>
</dbReference>
<proteinExistence type="predicted"/>
<feature type="binding site" evidence="5">
    <location>
        <position position="76"/>
    </location>
    <ligand>
        <name>[4Fe-4S] cluster</name>
        <dbReference type="ChEBI" id="CHEBI:49883"/>
        <note>4Fe-4S-S-AdoMet</note>
    </ligand>
</feature>
<dbReference type="Pfam" id="PF04055">
    <property type="entry name" value="Radical_SAM"/>
    <property type="match status" value="1"/>
</dbReference>
<dbReference type="SFLD" id="SFLDS00029">
    <property type="entry name" value="Radical_SAM"/>
    <property type="match status" value="1"/>
</dbReference>
<dbReference type="CDD" id="cd01335">
    <property type="entry name" value="Radical_SAM"/>
    <property type="match status" value="1"/>
</dbReference>
<name>A0A7C3CK62_9BACT</name>
<dbReference type="GO" id="GO:0003824">
    <property type="term" value="F:catalytic activity"/>
    <property type="evidence" value="ECO:0007669"/>
    <property type="project" value="InterPro"/>
</dbReference>
<dbReference type="PROSITE" id="PS51918">
    <property type="entry name" value="RADICAL_SAM"/>
    <property type="match status" value="1"/>
</dbReference>
<comment type="caution">
    <text evidence="7">The sequence shown here is derived from an EMBL/GenBank/DDBJ whole genome shotgun (WGS) entry which is preliminary data.</text>
</comment>
<accession>A0A7C3CK62</accession>
<keyword evidence="2 5" id="KW-0479">Metal-binding</keyword>
<dbReference type="PIRSF" id="PIRSF004869">
    <property type="entry name" value="PflX_prd"/>
    <property type="match status" value="1"/>
</dbReference>
<feature type="domain" description="Radical SAM core" evidence="6">
    <location>
        <begin position="62"/>
        <end position="290"/>
    </location>
</feature>
<evidence type="ECO:0000256" key="1">
    <source>
        <dbReference type="ARBA" id="ARBA00022691"/>
    </source>
</evidence>
<feature type="binding site" evidence="5">
    <location>
        <position position="83"/>
    </location>
    <ligand>
        <name>[4Fe-4S] cluster</name>
        <dbReference type="ChEBI" id="CHEBI:49883"/>
        <note>4Fe-4S-S-AdoMet</note>
    </ligand>
</feature>
<evidence type="ECO:0000256" key="2">
    <source>
        <dbReference type="ARBA" id="ARBA00022723"/>
    </source>
</evidence>
<evidence type="ECO:0000256" key="4">
    <source>
        <dbReference type="ARBA" id="ARBA00023014"/>
    </source>
</evidence>
<evidence type="ECO:0000313" key="7">
    <source>
        <dbReference type="EMBL" id="HFC97536.1"/>
    </source>
</evidence>
<keyword evidence="4 5" id="KW-0411">Iron-sulfur</keyword>
<comment type="cofactor">
    <cofactor evidence="5">
        <name>[4Fe-4S] cluster</name>
        <dbReference type="ChEBI" id="CHEBI:49883"/>
    </cofactor>
    <text evidence="5">Binds 1 [4Fe-4S] cluster. The cluster is coordinated with 3 cysteines and an exchangeable S-adenosyl-L-methionine.</text>
</comment>
<dbReference type="GO" id="GO:0046872">
    <property type="term" value="F:metal ion binding"/>
    <property type="evidence" value="ECO:0007669"/>
    <property type="project" value="UniProtKB-KW"/>
</dbReference>
<dbReference type="AlphaFoldDB" id="A0A7C3CK62"/>